<comment type="function">
    <text evidence="2 7">Converts N-acetylmannosamine-6-phosphate (ManNAc-6-P) to N-acetylglucosamine-6-phosphate (GlcNAc-6-P).</text>
</comment>
<dbReference type="GO" id="GO:0005829">
    <property type="term" value="C:cytosol"/>
    <property type="evidence" value="ECO:0007669"/>
    <property type="project" value="TreeGrafter"/>
</dbReference>
<dbReference type="InterPro" id="IPR013785">
    <property type="entry name" value="Aldolase_TIM"/>
</dbReference>
<dbReference type="GO" id="GO:0005975">
    <property type="term" value="P:carbohydrate metabolic process"/>
    <property type="evidence" value="ECO:0007669"/>
    <property type="project" value="UniProtKB-UniRule"/>
</dbReference>
<dbReference type="GO" id="GO:0047465">
    <property type="term" value="F:N-acylglucosamine-6-phosphate 2-epimerase activity"/>
    <property type="evidence" value="ECO:0007669"/>
    <property type="project" value="UniProtKB-EC"/>
</dbReference>
<gene>
    <name evidence="7" type="primary">nanE</name>
    <name evidence="8" type="ORF">PBOR_06330</name>
</gene>
<comment type="similarity">
    <text evidence="4 7">Belongs to the NanE family.</text>
</comment>
<evidence type="ECO:0000256" key="3">
    <source>
        <dbReference type="ARBA" id="ARBA00005081"/>
    </source>
</evidence>
<dbReference type="Gene3D" id="3.20.20.70">
    <property type="entry name" value="Aldolase class I"/>
    <property type="match status" value="1"/>
</dbReference>
<dbReference type="UniPathway" id="UPA00629">
    <property type="reaction ID" value="UER00682"/>
</dbReference>
<dbReference type="PROSITE" id="PS51257">
    <property type="entry name" value="PROKAR_LIPOPROTEIN"/>
    <property type="match status" value="1"/>
</dbReference>
<dbReference type="GO" id="GO:0006053">
    <property type="term" value="P:N-acetylmannosamine catabolic process"/>
    <property type="evidence" value="ECO:0007669"/>
    <property type="project" value="TreeGrafter"/>
</dbReference>
<dbReference type="EC" id="5.1.3.9" evidence="7"/>
<reference evidence="8" key="1">
    <citation type="submission" date="2014-08" db="EMBL/GenBank/DDBJ databases">
        <title>Comparative genomics of the Paenibacillus odorifer group.</title>
        <authorList>
            <person name="den Bakker H.C."/>
            <person name="Tsai Y.-C.Y.-C."/>
            <person name="Martin N."/>
            <person name="Korlach J."/>
            <person name="Wiedmann M."/>
        </authorList>
    </citation>
    <scope>NUCLEOTIDE SEQUENCE [LARGE SCALE GENOMIC DNA]</scope>
    <source>
        <strain evidence="8">DSM 13188</strain>
    </source>
</reference>
<evidence type="ECO:0000256" key="6">
    <source>
        <dbReference type="ARBA" id="ARBA00023277"/>
    </source>
</evidence>
<dbReference type="PANTHER" id="PTHR36204">
    <property type="entry name" value="N-ACETYLMANNOSAMINE-6-PHOSPHATE 2-EPIMERASE-RELATED"/>
    <property type="match status" value="1"/>
</dbReference>
<dbReference type="InterPro" id="IPR011060">
    <property type="entry name" value="RibuloseP-bd_barrel"/>
</dbReference>
<dbReference type="HOGENOM" id="CLU_086300_1_0_9"/>
<evidence type="ECO:0000313" key="8">
    <source>
        <dbReference type="EMBL" id="AIQ56599.1"/>
    </source>
</evidence>
<dbReference type="SUPFAM" id="SSF51366">
    <property type="entry name" value="Ribulose-phoshate binding barrel"/>
    <property type="match status" value="1"/>
</dbReference>
<dbReference type="GO" id="GO:0019262">
    <property type="term" value="P:N-acetylneuraminate catabolic process"/>
    <property type="evidence" value="ECO:0007669"/>
    <property type="project" value="UniProtKB-UniRule"/>
</dbReference>
<keyword evidence="6 7" id="KW-0119">Carbohydrate metabolism</keyword>
<dbReference type="NCBIfam" id="NF002231">
    <property type="entry name" value="PRK01130.1"/>
    <property type="match status" value="1"/>
</dbReference>
<evidence type="ECO:0000256" key="2">
    <source>
        <dbReference type="ARBA" id="ARBA00002147"/>
    </source>
</evidence>
<dbReference type="AlphaFoldDB" id="A0A089MJ47"/>
<accession>A0A089MJ47</accession>
<organism evidence="8 9">
    <name type="scientific">Paenibacillus borealis</name>
    <dbReference type="NCBI Taxonomy" id="160799"/>
    <lineage>
        <taxon>Bacteria</taxon>
        <taxon>Bacillati</taxon>
        <taxon>Bacillota</taxon>
        <taxon>Bacilli</taxon>
        <taxon>Bacillales</taxon>
        <taxon>Paenibacillaceae</taxon>
        <taxon>Paenibacillus</taxon>
    </lineage>
</organism>
<proteinExistence type="inferred from homology"/>
<evidence type="ECO:0000313" key="9">
    <source>
        <dbReference type="Proteomes" id="UP000029518"/>
    </source>
</evidence>
<comment type="pathway">
    <text evidence="3 7">Amino-sugar metabolism; N-acetylneuraminate degradation; D-fructose 6-phosphate from N-acetylneuraminate: step 3/5.</text>
</comment>
<dbReference type="InterPro" id="IPR007260">
    <property type="entry name" value="NanE"/>
</dbReference>
<dbReference type="Pfam" id="PF04131">
    <property type="entry name" value="NanE"/>
    <property type="match status" value="1"/>
</dbReference>
<dbReference type="HAMAP" id="MF_01235">
    <property type="entry name" value="ManNAc6P_epimer"/>
    <property type="match status" value="1"/>
</dbReference>
<comment type="catalytic activity">
    <reaction evidence="1 7">
        <text>an N-acyl-D-glucosamine 6-phosphate = an N-acyl-D-mannosamine 6-phosphate</text>
        <dbReference type="Rhea" id="RHEA:23932"/>
        <dbReference type="ChEBI" id="CHEBI:57599"/>
        <dbReference type="ChEBI" id="CHEBI:57666"/>
        <dbReference type="EC" id="5.1.3.9"/>
    </reaction>
</comment>
<dbReference type="EMBL" id="CP009285">
    <property type="protein sequence ID" value="AIQ56599.1"/>
    <property type="molecule type" value="Genomic_DNA"/>
</dbReference>
<dbReference type="Proteomes" id="UP000029518">
    <property type="component" value="Chromosome"/>
</dbReference>
<keyword evidence="9" id="KW-1185">Reference proteome</keyword>
<evidence type="ECO:0000256" key="1">
    <source>
        <dbReference type="ARBA" id="ARBA00000056"/>
    </source>
</evidence>
<sequence>MEKISGSLIPYQGLVVSCQALEDEPLFGSHHMVAMAMAAKEAGAAGIRAGGLADIRAIKDAAGLPLIGLVKIQHEGSEVYITPTLEDALAVHAAGADIVAIDGTGRHRPDGRTLEATLAALKAAGIPVMADIATFEEGVQAAGWGADYISTTLSGYTAETQGTLLPNLDLLERLAAVLQVPVVAEGGISEPAQAAAALELGAAFVVVGSAISRPQWIAARYVKAMKVKAGSAATEAEG</sequence>
<dbReference type="PANTHER" id="PTHR36204:SF1">
    <property type="entry name" value="N-ACETYLMANNOSAMINE-6-PHOSPHATE 2-EPIMERASE-RELATED"/>
    <property type="match status" value="1"/>
</dbReference>
<name>A0A089MJ47_PAEBO</name>
<dbReference type="OrthoDB" id="9781704at2"/>
<dbReference type="KEGG" id="pbd:PBOR_06330"/>
<evidence type="ECO:0000256" key="4">
    <source>
        <dbReference type="ARBA" id="ARBA00007439"/>
    </source>
</evidence>
<keyword evidence="5 7" id="KW-0413">Isomerase</keyword>
<dbReference type="RefSeq" id="WP_042210915.1">
    <property type="nucleotide sequence ID" value="NZ_CP009285.1"/>
</dbReference>
<evidence type="ECO:0000256" key="7">
    <source>
        <dbReference type="HAMAP-Rule" id="MF_01235"/>
    </source>
</evidence>
<protein>
    <recommendedName>
        <fullName evidence="7">Putative N-acetylmannosamine-6-phosphate 2-epimerase</fullName>
        <ecNumber evidence="7">5.1.3.9</ecNumber>
    </recommendedName>
    <alternativeName>
        <fullName evidence="7">ManNAc-6-P epimerase</fullName>
    </alternativeName>
</protein>
<evidence type="ECO:0000256" key="5">
    <source>
        <dbReference type="ARBA" id="ARBA00023235"/>
    </source>
</evidence>